<feature type="transmembrane region" description="Helical" evidence="6">
    <location>
        <begin position="197"/>
        <end position="220"/>
    </location>
</feature>
<sequence length="260" mass="30305">MKSRIFKSAKYVFYTFYTSITEDYAYHASALTYSFTMVLGSLLLFSSFFASFLPFFDFNKLINYAVLFFPEQTEKVIIEIMKFYHHRTSGSVFSLILAYFFSVSFSKDLYKAFLYTLSEAQSEKEWAFWIKTPLIVIAYTLVISLFFLVSSLLKAYLGNYTVYLFYLINFFAIFSLTVIIYALFLPKKYTFRGVYPGAFFTSTCLLILNKIFSTFVVKFVKLNPLYGFMGSVLLFFIWINLSFTLILAGAKFIKLMKEGK</sequence>
<feature type="transmembrane region" description="Helical" evidence="6">
    <location>
        <begin position="35"/>
        <end position="56"/>
    </location>
</feature>
<feature type="transmembrane region" description="Helical" evidence="6">
    <location>
        <begin position="134"/>
        <end position="157"/>
    </location>
</feature>
<dbReference type="PIRSF" id="PIRSF035875">
    <property type="entry name" value="RNase_BN"/>
    <property type="match status" value="1"/>
</dbReference>
<gene>
    <name evidence="7" type="ORF">SAMN06265353_1492</name>
</gene>
<dbReference type="GO" id="GO:0005886">
    <property type="term" value="C:plasma membrane"/>
    <property type="evidence" value="ECO:0007669"/>
    <property type="project" value="UniProtKB-SubCell"/>
</dbReference>
<organism evidence="7 8">
    <name type="scientific">Hydrogenobacter hydrogenophilus</name>
    <dbReference type="NCBI Taxonomy" id="35835"/>
    <lineage>
        <taxon>Bacteria</taxon>
        <taxon>Pseudomonadati</taxon>
        <taxon>Aquificota</taxon>
        <taxon>Aquificia</taxon>
        <taxon>Aquificales</taxon>
        <taxon>Aquificaceae</taxon>
        <taxon>Hydrogenobacter</taxon>
    </lineage>
</organism>
<evidence type="ECO:0000256" key="5">
    <source>
        <dbReference type="ARBA" id="ARBA00023136"/>
    </source>
</evidence>
<evidence type="ECO:0000256" key="6">
    <source>
        <dbReference type="SAM" id="Phobius"/>
    </source>
</evidence>
<evidence type="ECO:0000256" key="4">
    <source>
        <dbReference type="ARBA" id="ARBA00022989"/>
    </source>
</evidence>
<evidence type="ECO:0000256" key="3">
    <source>
        <dbReference type="ARBA" id="ARBA00022692"/>
    </source>
</evidence>
<dbReference type="PANTHER" id="PTHR30213">
    <property type="entry name" value="INNER MEMBRANE PROTEIN YHJD"/>
    <property type="match status" value="1"/>
</dbReference>
<evidence type="ECO:0000256" key="1">
    <source>
        <dbReference type="ARBA" id="ARBA00004651"/>
    </source>
</evidence>
<dbReference type="Pfam" id="PF03631">
    <property type="entry name" value="Virul_fac_BrkB"/>
    <property type="match status" value="1"/>
</dbReference>
<keyword evidence="8" id="KW-1185">Reference proteome</keyword>
<proteinExistence type="predicted"/>
<comment type="subcellular location">
    <subcellularLocation>
        <location evidence="1">Cell membrane</location>
        <topology evidence="1">Multi-pass membrane protein</topology>
    </subcellularLocation>
</comment>
<keyword evidence="5 6" id="KW-0472">Membrane</keyword>
<feature type="transmembrane region" description="Helical" evidence="6">
    <location>
        <begin position="163"/>
        <end position="185"/>
    </location>
</feature>
<keyword evidence="4 6" id="KW-1133">Transmembrane helix</keyword>
<name>A0A285P3Z3_9AQUI</name>
<evidence type="ECO:0000313" key="7">
    <source>
        <dbReference type="EMBL" id="SNZ15987.1"/>
    </source>
</evidence>
<feature type="transmembrane region" description="Helical" evidence="6">
    <location>
        <begin position="226"/>
        <end position="250"/>
    </location>
</feature>
<reference evidence="8" key="1">
    <citation type="submission" date="2017-09" db="EMBL/GenBank/DDBJ databases">
        <authorList>
            <person name="Varghese N."/>
            <person name="Submissions S."/>
        </authorList>
    </citation>
    <scope>NUCLEOTIDE SEQUENCE [LARGE SCALE GENOMIC DNA]</scope>
    <source>
        <strain evidence="8">DSM 2913</strain>
    </source>
</reference>
<evidence type="ECO:0000313" key="8">
    <source>
        <dbReference type="Proteomes" id="UP000218627"/>
    </source>
</evidence>
<feature type="transmembrane region" description="Helical" evidence="6">
    <location>
        <begin position="92"/>
        <end position="113"/>
    </location>
</feature>
<dbReference type="AlphaFoldDB" id="A0A285P3Z3"/>
<dbReference type="InterPro" id="IPR017039">
    <property type="entry name" value="Virul_fac_BrkB"/>
</dbReference>
<protein>
    <submittedName>
        <fullName evidence="7">Membrane protein</fullName>
    </submittedName>
</protein>
<dbReference type="EMBL" id="OBEN01000010">
    <property type="protein sequence ID" value="SNZ15987.1"/>
    <property type="molecule type" value="Genomic_DNA"/>
</dbReference>
<keyword evidence="2" id="KW-1003">Cell membrane</keyword>
<dbReference type="RefSeq" id="WP_245810117.1">
    <property type="nucleotide sequence ID" value="NZ_OBEN01000010.1"/>
</dbReference>
<keyword evidence="3 6" id="KW-0812">Transmembrane</keyword>
<accession>A0A285P3Z3</accession>
<evidence type="ECO:0000256" key="2">
    <source>
        <dbReference type="ARBA" id="ARBA00022475"/>
    </source>
</evidence>
<dbReference type="Proteomes" id="UP000218627">
    <property type="component" value="Unassembled WGS sequence"/>
</dbReference>
<dbReference type="PANTHER" id="PTHR30213:SF0">
    <property type="entry name" value="UPF0761 MEMBRANE PROTEIN YIHY"/>
    <property type="match status" value="1"/>
</dbReference>